<dbReference type="AlphaFoldDB" id="A0A9D3WJT8"/>
<comment type="caution">
    <text evidence="1">The sequence shown here is derived from an EMBL/GenBank/DDBJ whole genome shotgun (WGS) entry which is preliminary data.</text>
</comment>
<organism evidence="1 2">
    <name type="scientific">Gossypium stocksii</name>
    <dbReference type="NCBI Taxonomy" id="47602"/>
    <lineage>
        <taxon>Eukaryota</taxon>
        <taxon>Viridiplantae</taxon>
        <taxon>Streptophyta</taxon>
        <taxon>Embryophyta</taxon>
        <taxon>Tracheophyta</taxon>
        <taxon>Spermatophyta</taxon>
        <taxon>Magnoliopsida</taxon>
        <taxon>eudicotyledons</taxon>
        <taxon>Gunneridae</taxon>
        <taxon>Pentapetalae</taxon>
        <taxon>rosids</taxon>
        <taxon>malvids</taxon>
        <taxon>Malvales</taxon>
        <taxon>Malvaceae</taxon>
        <taxon>Malvoideae</taxon>
        <taxon>Gossypium</taxon>
    </lineage>
</organism>
<name>A0A9D3WJT8_9ROSI</name>
<dbReference type="Pfam" id="PF14223">
    <property type="entry name" value="Retrotran_gag_2"/>
    <property type="match status" value="1"/>
</dbReference>
<sequence length="82" mass="9215">MIIVLSCKKLKTFLDTKCPPATQAEAKKHWEKSDEIAHCYMLTSVTNTQYKQLESYKTAKAIIDKLEDMFGSQAATTSLINA</sequence>
<dbReference type="Proteomes" id="UP000828251">
    <property type="component" value="Unassembled WGS sequence"/>
</dbReference>
<evidence type="ECO:0000313" key="2">
    <source>
        <dbReference type="Proteomes" id="UP000828251"/>
    </source>
</evidence>
<protein>
    <submittedName>
        <fullName evidence="1">Uncharacterized protein</fullName>
    </submittedName>
</protein>
<proteinExistence type="predicted"/>
<reference evidence="1 2" key="1">
    <citation type="journal article" date="2021" name="Plant Biotechnol. J.">
        <title>Multi-omics assisted identification of the key and species-specific regulatory components of drought-tolerant mechanisms in Gossypium stocksii.</title>
        <authorList>
            <person name="Yu D."/>
            <person name="Ke L."/>
            <person name="Zhang D."/>
            <person name="Wu Y."/>
            <person name="Sun Y."/>
            <person name="Mei J."/>
            <person name="Sun J."/>
            <person name="Sun Y."/>
        </authorList>
    </citation>
    <scope>NUCLEOTIDE SEQUENCE [LARGE SCALE GENOMIC DNA]</scope>
    <source>
        <strain evidence="2">cv. E1</strain>
        <tissue evidence="1">Leaf</tissue>
    </source>
</reference>
<evidence type="ECO:0000313" key="1">
    <source>
        <dbReference type="EMBL" id="KAH1129899.1"/>
    </source>
</evidence>
<gene>
    <name evidence="1" type="ORF">J1N35_001277</name>
</gene>
<dbReference type="EMBL" id="JAIQCV010000001">
    <property type="protein sequence ID" value="KAH1129899.1"/>
    <property type="molecule type" value="Genomic_DNA"/>
</dbReference>
<accession>A0A9D3WJT8</accession>
<keyword evidence="2" id="KW-1185">Reference proteome</keyword>
<dbReference type="OrthoDB" id="1920930at2759"/>